<dbReference type="PANTHER" id="PTHR30087">
    <property type="entry name" value="INNER MEMBRANE PROTEIN"/>
    <property type="match status" value="1"/>
</dbReference>
<organism evidence="1 2">
    <name type="scientific">Actinomadura fibrosa</name>
    <dbReference type="NCBI Taxonomy" id="111802"/>
    <lineage>
        <taxon>Bacteria</taxon>
        <taxon>Bacillati</taxon>
        <taxon>Actinomycetota</taxon>
        <taxon>Actinomycetes</taxon>
        <taxon>Streptosporangiales</taxon>
        <taxon>Thermomonosporaceae</taxon>
        <taxon>Actinomadura</taxon>
    </lineage>
</organism>
<comment type="caution">
    <text evidence="1">The sequence shown here is derived from an EMBL/GenBank/DDBJ whole genome shotgun (WGS) entry which is preliminary data.</text>
</comment>
<gene>
    <name evidence="1" type="ORF">ACFQZM_10855</name>
</gene>
<dbReference type="InterPro" id="IPR007553">
    <property type="entry name" value="2-thiour_desulf"/>
</dbReference>
<dbReference type="PANTHER" id="PTHR30087:SF1">
    <property type="entry name" value="HYPOTHETICAL CYTOSOLIC PROTEIN"/>
    <property type="match status" value="1"/>
</dbReference>
<dbReference type="EMBL" id="JBHTGP010000005">
    <property type="protein sequence ID" value="MFD0685000.1"/>
    <property type="molecule type" value="Genomic_DNA"/>
</dbReference>
<reference evidence="2" key="1">
    <citation type="journal article" date="2019" name="Int. J. Syst. Evol. Microbiol.">
        <title>The Global Catalogue of Microorganisms (GCM) 10K type strain sequencing project: providing services to taxonomists for standard genome sequencing and annotation.</title>
        <authorList>
            <consortium name="The Broad Institute Genomics Platform"/>
            <consortium name="The Broad Institute Genome Sequencing Center for Infectious Disease"/>
            <person name="Wu L."/>
            <person name="Ma J."/>
        </authorList>
    </citation>
    <scope>NUCLEOTIDE SEQUENCE [LARGE SCALE GENOMIC DNA]</scope>
    <source>
        <strain evidence="2">JCM 9371</strain>
    </source>
</reference>
<evidence type="ECO:0000313" key="1">
    <source>
        <dbReference type="EMBL" id="MFD0685000.1"/>
    </source>
</evidence>
<protein>
    <submittedName>
        <fullName evidence="1">DUF523 domain-containing protein</fullName>
    </submittedName>
</protein>
<sequence>MERILVSSCLAGRPVRYDGAAKPVDAGLFERWRVEGRLVPFCPEVSGGLPVPRPPAEIVSTSLGSNGTVADGAAVLDGKARVLTDAGADVTDAFVHGARLALDAAERASARIAILKEGSPSCGSHRIYDGTFTGASVAGDGVTTALLERAGIRVFSEDDLEAVAALLARLEN</sequence>
<dbReference type="Proteomes" id="UP001597063">
    <property type="component" value="Unassembled WGS sequence"/>
</dbReference>
<accession>A0ABW2XG18</accession>
<evidence type="ECO:0000313" key="2">
    <source>
        <dbReference type="Proteomes" id="UP001597063"/>
    </source>
</evidence>
<dbReference type="Pfam" id="PF04463">
    <property type="entry name" value="2-thiour_desulf"/>
    <property type="match status" value="1"/>
</dbReference>
<name>A0ABW2XG18_9ACTN</name>
<proteinExistence type="predicted"/>
<dbReference type="RefSeq" id="WP_131762538.1">
    <property type="nucleotide sequence ID" value="NZ_CAACUY010000233.1"/>
</dbReference>
<keyword evidence="2" id="KW-1185">Reference proteome</keyword>